<feature type="non-terminal residue" evidence="2">
    <location>
        <position position="1"/>
    </location>
</feature>
<evidence type="ECO:0000256" key="1">
    <source>
        <dbReference type="SAM" id="MobiDB-lite"/>
    </source>
</evidence>
<dbReference type="EMBL" id="LAZR01058936">
    <property type="protein sequence ID" value="KKK68858.1"/>
    <property type="molecule type" value="Genomic_DNA"/>
</dbReference>
<sequence length="270" mass="31313">RCISATIDSRKKMIAFELARENMETILSASSMKEKTEFGVSELDPEIEWDTVVEVTSISGTSDYYLQAVCSAGYTDTKGESQKIEFTHWLTKLTEQDMRKIRARDEQELDHLDRLEYDEFLLSLRKRILSYLAKAGFDASEYKTFLKELNDEKRQFLGDAKRFDDDEYDKFIEDQTGRETDFLVPDYFTSEDYDFLWDIASKEFDKQRSSQYGDSSETDKEGKGSESSDDDEEIIDPPEPPVDEEPIFDWPNLTPEQIEILAGFGYTPPK</sequence>
<dbReference type="AlphaFoldDB" id="A0A0F8XJ09"/>
<evidence type="ECO:0000313" key="2">
    <source>
        <dbReference type="EMBL" id="KKK68858.1"/>
    </source>
</evidence>
<organism evidence="2">
    <name type="scientific">marine sediment metagenome</name>
    <dbReference type="NCBI Taxonomy" id="412755"/>
    <lineage>
        <taxon>unclassified sequences</taxon>
        <taxon>metagenomes</taxon>
        <taxon>ecological metagenomes</taxon>
    </lineage>
</organism>
<gene>
    <name evidence="2" type="ORF">LCGC14_2939830</name>
</gene>
<proteinExistence type="predicted"/>
<comment type="caution">
    <text evidence="2">The sequence shown here is derived from an EMBL/GenBank/DDBJ whole genome shotgun (WGS) entry which is preliminary data.</text>
</comment>
<feature type="compositionally biased region" description="Acidic residues" evidence="1">
    <location>
        <begin position="227"/>
        <end position="247"/>
    </location>
</feature>
<reference evidence="2" key="1">
    <citation type="journal article" date="2015" name="Nature">
        <title>Complex archaea that bridge the gap between prokaryotes and eukaryotes.</title>
        <authorList>
            <person name="Spang A."/>
            <person name="Saw J.H."/>
            <person name="Jorgensen S.L."/>
            <person name="Zaremba-Niedzwiedzka K."/>
            <person name="Martijn J."/>
            <person name="Lind A.E."/>
            <person name="van Eijk R."/>
            <person name="Schleper C."/>
            <person name="Guy L."/>
            <person name="Ettema T.J."/>
        </authorList>
    </citation>
    <scope>NUCLEOTIDE SEQUENCE</scope>
</reference>
<name>A0A0F8XJ09_9ZZZZ</name>
<feature type="compositionally biased region" description="Basic and acidic residues" evidence="1">
    <location>
        <begin position="217"/>
        <end position="226"/>
    </location>
</feature>
<protein>
    <submittedName>
        <fullName evidence="2">Uncharacterized protein</fullName>
    </submittedName>
</protein>
<feature type="region of interest" description="Disordered" evidence="1">
    <location>
        <begin position="208"/>
        <end position="253"/>
    </location>
</feature>
<accession>A0A0F8XJ09</accession>